<dbReference type="InterPro" id="IPR001019">
    <property type="entry name" value="Gprotein_alpha_su"/>
</dbReference>
<sequence length="445" mass="50822">MGNGAQVTGAGMHDPLTDAISPPHDETVEQKADRHLDEANAKRISDEIDRLIEADAVELKRRRRKGIKVLLLGQSESGKSTTLKNFQLQCAPKKWAEERASWRAVIQLNLARSVNIILDALPPDSTHKTSLAPLLKVQKDLERRIGANSREDHLHGHDDDSDDEKRPAQEPFVRSYEGWKAAMSKFFPRASSDTEEDGVTKTLVDCREHMQALCEDVQVRRMIRDKAFRLEDSAEFFLSNIERVASPNYVPSDDDVIRSRLRTVGVQEHRIVFETSRYFDKELLVYDVGGARSCRAVWPAYFDDVNAIIFLAPVNCFDERLAEDRRVNRLEDSFNLWQTVCKNKLLAKTMLILFLNKCDLLDKKLKSGVKIKDSMPSYGGRPNDARKFTRYLRRKFVELSMQDSPEPRKIFLHLTTLTDTESTAITLSEVQDGILKNQLLHANML</sequence>
<evidence type="ECO:0000256" key="2">
    <source>
        <dbReference type="ARBA" id="ARBA00022741"/>
    </source>
</evidence>
<dbReference type="InterPro" id="IPR027417">
    <property type="entry name" value="P-loop_NTPase"/>
</dbReference>
<dbReference type="EMBL" id="ML170203">
    <property type="protein sequence ID" value="TDL18823.1"/>
    <property type="molecule type" value="Genomic_DNA"/>
</dbReference>
<evidence type="ECO:0000313" key="8">
    <source>
        <dbReference type="EMBL" id="TDL18823.1"/>
    </source>
</evidence>
<dbReference type="GO" id="GO:0031683">
    <property type="term" value="F:G-protein beta/gamma-subunit complex binding"/>
    <property type="evidence" value="ECO:0007669"/>
    <property type="project" value="InterPro"/>
</dbReference>
<feature type="binding site" evidence="5">
    <location>
        <begin position="232"/>
        <end position="233"/>
    </location>
    <ligand>
        <name>GTP</name>
        <dbReference type="ChEBI" id="CHEBI:37565"/>
    </ligand>
</feature>
<evidence type="ECO:0000256" key="7">
    <source>
        <dbReference type="SAM" id="MobiDB-lite"/>
    </source>
</evidence>
<protein>
    <submittedName>
        <fullName evidence="8">G-alpha-domain-containing protein</fullName>
    </submittedName>
</protein>
<dbReference type="FunFam" id="3.40.50.300:FF:000692">
    <property type="entry name" value="Guanine nucleotide-binding protein subunit alpha"/>
    <property type="match status" value="1"/>
</dbReference>
<dbReference type="GO" id="GO:0046872">
    <property type="term" value="F:metal ion binding"/>
    <property type="evidence" value="ECO:0007669"/>
    <property type="project" value="UniProtKB-KW"/>
</dbReference>
<dbReference type="SUPFAM" id="SSF52540">
    <property type="entry name" value="P-loop containing nucleoside triphosphate hydrolases"/>
    <property type="match status" value="1"/>
</dbReference>
<feature type="region of interest" description="Disordered" evidence="7">
    <location>
        <begin position="147"/>
        <end position="169"/>
    </location>
</feature>
<dbReference type="CDD" id="cd00066">
    <property type="entry name" value="G-alpha"/>
    <property type="match status" value="1"/>
</dbReference>
<feature type="binding site" evidence="5">
    <location>
        <begin position="76"/>
        <end position="81"/>
    </location>
    <ligand>
        <name>GTP</name>
        <dbReference type="ChEBI" id="CHEBI:37565"/>
    </ligand>
</feature>
<dbReference type="GO" id="GO:0007188">
    <property type="term" value="P:adenylate cyclase-modulating G protein-coupled receptor signaling pathway"/>
    <property type="evidence" value="ECO:0007669"/>
    <property type="project" value="TreeGrafter"/>
</dbReference>
<evidence type="ECO:0000313" key="9">
    <source>
        <dbReference type="Proteomes" id="UP000294933"/>
    </source>
</evidence>
<evidence type="ECO:0000256" key="6">
    <source>
        <dbReference type="PIRSR" id="PIRSR601019-2"/>
    </source>
</evidence>
<feature type="binding site" evidence="6">
    <location>
        <position position="80"/>
    </location>
    <ligand>
        <name>Mg(2+)</name>
        <dbReference type="ChEBI" id="CHEBI:18420"/>
    </ligand>
</feature>
<proteinExistence type="predicted"/>
<dbReference type="OrthoDB" id="5817230at2759"/>
<feature type="binding site" evidence="5">
    <location>
        <begin position="356"/>
        <end position="359"/>
    </location>
    <ligand>
        <name>GTP</name>
        <dbReference type="ChEBI" id="CHEBI:37565"/>
    </ligand>
</feature>
<dbReference type="VEuPathDB" id="FungiDB:BD410DRAFT_792810"/>
<reference evidence="8 9" key="1">
    <citation type="submission" date="2018-06" db="EMBL/GenBank/DDBJ databases">
        <title>A transcriptomic atlas of mushroom development highlights an independent origin of complex multicellularity.</title>
        <authorList>
            <consortium name="DOE Joint Genome Institute"/>
            <person name="Krizsan K."/>
            <person name="Almasi E."/>
            <person name="Merenyi Z."/>
            <person name="Sahu N."/>
            <person name="Viragh M."/>
            <person name="Koszo T."/>
            <person name="Mondo S."/>
            <person name="Kiss B."/>
            <person name="Balint B."/>
            <person name="Kues U."/>
            <person name="Barry K."/>
            <person name="Hegedus J.C."/>
            <person name="Henrissat B."/>
            <person name="Johnson J."/>
            <person name="Lipzen A."/>
            <person name="Ohm R."/>
            <person name="Nagy I."/>
            <person name="Pangilinan J."/>
            <person name="Yan J."/>
            <person name="Xiong Y."/>
            <person name="Grigoriev I.V."/>
            <person name="Hibbett D.S."/>
            <person name="Nagy L.G."/>
        </authorList>
    </citation>
    <scope>NUCLEOTIDE SEQUENCE [LARGE SCALE GENOMIC DNA]</scope>
    <source>
        <strain evidence="8 9">SZMC22713</strain>
    </source>
</reference>
<dbReference type="GO" id="GO:0005737">
    <property type="term" value="C:cytoplasm"/>
    <property type="evidence" value="ECO:0007669"/>
    <property type="project" value="TreeGrafter"/>
</dbReference>
<dbReference type="PRINTS" id="PR00318">
    <property type="entry name" value="GPROTEINA"/>
</dbReference>
<organism evidence="8 9">
    <name type="scientific">Rickenella mellea</name>
    <dbReference type="NCBI Taxonomy" id="50990"/>
    <lineage>
        <taxon>Eukaryota</taxon>
        <taxon>Fungi</taxon>
        <taxon>Dikarya</taxon>
        <taxon>Basidiomycota</taxon>
        <taxon>Agaricomycotina</taxon>
        <taxon>Agaricomycetes</taxon>
        <taxon>Hymenochaetales</taxon>
        <taxon>Rickenellaceae</taxon>
        <taxon>Rickenella</taxon>
    </lineage>
</organism>
<dbReference type="Gene3D" id="3.40.50.300">
    <property type="entry name" value="P-loop containing nucleotide triphosphate hydrolases"/>
    <property type="match status" value="2"/>
</dbReference>
<keyword evidence="9" id="KW-1185">Reference proteome</keyword>
<evidence type="ECO:0000256" key="4">
    <source>
        <dbReference type="ARBA" id="ARBA00023224"/>
    </source>
</evidence>
<keyword evidence="6" id="KW-0460">Magnesium</keyword>
<evidence type="ECO:0000256" key="1">
    <source>
        <dbReference type="ARBA" id="ARBA00022723"/>
    </source>
</evidence>
<dbReference type="GO" id="GO:0005834">
    <property type="term" value="C:heterotrimeric G-protein complex"/>
    <property type="evidence" value="ECO:0007669"/>
    <property type="project" value="TreeGrafter"/>
</dbReference>
<accession>A0A4Y7PTS9</accession>
<dbReference type="SMART" id="SM00275">
    <property type="entry name" value="G_alpha"/>
    <property type="match status" value="1"/>
</dbReference>
<gene>
    <name evidence="8" type="ORF">BD410DRAFT_792810</name>
</gene>
<feature type="compositionally biased region" description="Basic and acidic residues" evidence="7">
    <location>
        <begin position="23"/>
        <end position="33"/>
    </location>
</feature>
<dbReference type="PANTHER" id="PTHR10218:SF360">
    <property type="entry name" value="GUANINE NUCLEOTIDE-BINDING PROTEIN SUBUNIT ALPHA HOMOLOG"/>
    <property type="match status" value="1"/>
</dbReference>
<feature type="region of interest" description="Disordered" evidence="7">
    <location>
        <begin position="1"/>
        <end position="33"/>
    </location>
</feature>
<keyword evidence="4" id="KW-0807">Transducer</keyword>
<dbReference type="PROSITE" id="PS51882">
    <property type="entry name" value="G_ALPHA"/>
    <property type="match status" value="1"/>
</dbReference>
<dbReference type="STRING" id="50990.A0A4Y7PTS9"/>
<evidence type="ECO:0000256" key="3">
    <source>
        <dbReference type="ARBA" id="ARBA00023134"/>
    </source>
</evidence>
<dbReference type="GO" id="GO:0001664">
    <property type="term" value="F:G protein-coupled receptor binding"/>
    <property type="evidence" value="ECO:0007669"/>
    <property type="project" value="TreeGrafter"/>
</dbReference>
<name>A0A4Y7PTS9_9AGAM</name>
<dbReference type="InterPro" id="IPR011025">
    <property type="entry name" value="GproteinA_insert"/>
</dbReference>
<dbReference type="PANTHER" id="PTHR10218">
    <property type="entry name" value="GTP-BINDING PROTEIN ALPHA SUBUNIT"/>
    <property type="match status" value="1"/>
</dbReference>
<dbReference type="GO" id="GO:0005525">
    <property type="term" value="F:GTP binding"/>
    <property type="evidence" value="ECO:0007669"/>
    <property type="project" value="UniProtKB-KW"/>
</dbReference>
<dbReference type="Pfam" id="PF00503">
    <property type="entry name" value="G-alpha"/>
    <property type="match status" value="1"/>
</dbReference>
<dbReference type="AlphaFoldDB" id="A0A4Y7PTS9"/>
<keyword evidence="3 5" id="KW-0342">GTP-binding</keyword>
<feature type="binding site" evidence="6">
    <location>
        <position position="263"/>
    </location>
    <ligand>
        <name>Mg(2+)</name>
        <dbReference type="ChEBI" id="CHEBI:18420"/>
    </ligand>
</feature>
<feature type="compositionally biased region" description="Basic and acidic residues" evidence="7">
    <location>
        <begin position="147"/>
        <end position="168"/>
    </location>
</feature>
<dbReference type="GO" id="GO:0003924">
    <property type="term" value="F:GTPase activity"/>
    <property type="evidence" value="ECO:0007669"/>
    <property type="project" value="InterPro"/>
</dbReference>
<dbReference type="SUPFAM" id="SSF47895">
    <property type="entry name" value="Transducin (alpha subunit), insertion domain"/>
    <property type="match status" value="1"/>
</dbReference>
<dbReference type="Gene3D" id="1.10.400.10">
    <property type="entry name" value="GI Alpha 1, domain 2-like"/>
    <property type="match status" value="1"/>
</dbReference>
<evidence type="ECO:0000256" key="5">
    <source>
        <dbReference type="PIRSR" id="PIRSR601019-1"/>
    </source>
</evidence>
<keyword evidence="1 6" id="KW-0479">Metal-binding</keyword>
<dbReference type="Proteomes" id="UP000294933">
    <property type="component" value="Unassembled WGS sequence"/>
</dbReference>
<keyword evidence="2 5" id="KW-0547">Nucleotide-binding</keyword>